<feature type="transmembrane region" description="Helical" evidence="12">
    <location>
        <begin position="164"/>
        <end position="180"/>
    </location>
</feature>
<dbReference type="PANTHER" id="PTHR35457:SF1">
    <property type="entry name" value="HEME A SYNTHASE"/>
    <property type="match status" value="1"/>
</dbReference>
<accession>A0A381QJR2</accession>
<keyword evidence="7" id="KW-0408">Iron</keyword>
<comment type="subcellular location">
    <subcellularLocation>
        <location evidence="1">Membrane</location>
        <topology evidence="1">Multi-pass membrane protein</topology>
    </subcellularLocation>
</comment>
<feature type="transmembrane region" description="Helical" evidence="12">
    <location>
        <begin position="116"/>
        <end position="136"/>
    </location>
</feature>
<dbReference type="InterPro" id="IPR050450">
    <property type="entry name" value="COX15/CtaA_HemeA_synthase"/>
</dbReference>
<evidence type="ECO:0000256" key="7">
    <source>
        <dbReference type="ARBA" id="ARBA00023004"/>
    </source>
</evidence>
<name>A0A381QJR2_9ZZZZ</name>
<keyword evidence="3 12" id="KW-0812">Transmembrane</keyword>
<reference evidence="13" key="1">
    <citation type="submission" date="2018-05" db="EMBL/GenBank/DDBJ databases">
        <authorList>
            <person name="Lanie J.A."/>
            <person name="Ng W.-L."/>
            <person name="Kazmierczak K.M."/>
            <person name="Andrzejewski T.M."/>
            <person name="Davidsen T.M."/>
            <person name="Wayne K.J."/>
            <person name="Tettelin H."/>
            <person name="Glass J.I."/>
            <person name="Rusch D."/>
            <person name="Podicherti R."/>
            <person name="Tsui H.-C.T."/>
            <person name="Winkler M.E."/>
        </authorList>
    </citation>
    <scope>NUCLEOTIDE SEQUENCE</scope>
</reference>
<evidence type="ECO:0000256" key="11">
    <source>
        <dbReference type="ARBA" id="ARBA00023444"/>
    </source>
</evidence>
<keyword evidence="6" id="KW-0560">Oxidoreductase</keyword>
<keyword evidence="9 12" id="KW-0472">Membrane</keyword>
<dbReference type="PANTHER" id="PTHR35457">
    <property type="entry name" value="HEME A SYNTHASE"/>
    <property type="match status" value="1"/>
</dbReference>
<feature type="transmembrane region" description="Helical" evidence="12">
    <location>
        <begin position="301"/>
        <end position="321"/>
    </location>
</feature>
<dbReference type="AlphaFoldDB" id="A0A381QJR2"/>
<evidence type="ECO:0000256" key="9">
    <source>
        <dbReference type="ARBA" id="ARBA00023136"/>
    </source>
</evidence>
<keyword evidence="5 12" id="KW-1133">Transmembrane helix</keyword>
<dbReference type="GO" id="GO:0046872">
    <property type="term" value="F:metal ion binding"/>
    <property type="evidence" value="ECO:0007669"/>
    <property type="project" value="UniProtKB-KW"/>
</dbReference>
<evidence type="ECO:0000256" key="1">
    <source>
        <dbReference type="ARBA" id="ARBA00004141"/>
    </source>
</evidence>
<sequence>MMKILCLGAGILTWLLIPFGAYVRLKNAGLSCPDWPLCYGQFLPPEGFEIALETGHRFAAAFLGVLIIAITFVTFSQPAYFKQRKLAVTSLLIVCVQGILGALTVTMFLWPPIVTFHLLGGNILFGILVYLTTLTFSQTDVKSKSVAGLAGNSLKNKEPVQRQLVWMLVVLLIMITSGGYNSTTSSGTHCEAFPGCHEGSAVSFGMSGTEISTWSGIEEHVLVAAPAEFQGRFLPVFANEWIHMLHRLIALSGGLALILMSWIWLRNRQGYKVLGTSIVMLILFEIFVGILNAVFRVPAPVSALHTAIAATLTGFLFFLLADVHLKKEKL</sequence>
<dbReference type="GO" id="GO:0016491">
    <property type="term" value="F:oxidoreductase activity"/>
    <property type="evidence" value="ECO:0007669"/>
    <property type="project" value="UniProtKB-KW"/>
</dbReference>
<keyword evidence="8" id="KW-0350">Heme biosynthesis</keyword>
<evidence type="ECO:0000256" key="10">
    <source>
        <dbReference type="ARBA" id="ARBA00023157"/>
    </source>
</evidence>
<evidence type="ECO:0000256" key="5">
    <source>
        <dbReference type="ARBA" id="ARBA00022989"/>
    </source>
</evidence>
<keyword evidence="4" id="KW-0479">Metal-binding</keyword>
<dbReference type="EMBL" id="UINC01001393">
    <property type="protein sequence ID" value="SUZ79581.1"/>
    <property type="molecule type" value="Genomic_DNA"/>
</dbReference>
<evidence type="ECO:0000256" key="2">
    <source>
        <dbReference type="ARBA" id="ARBA00022475"/>
    </source>
</evidence>
<comment type="pathway">
    <text evidence="11">Porphyrin-containing compound metabolism.</text>
</comment>
<dbReference type="GO" id="GO:0006784">
    <property type="term" value="P:heme A biosynthetic process"/>
    <property type="evidence" value="ECO:0007669"/>
    <property type="project" value="InterPro"/>
</dbReference>
<keyword evidence="10" id="KW-1015">Disulfide bond</keyword>
<feature type="transmembrane region" description="Helical" evidence="12">
    <location>
        <begin position="277"/>
        <end position="295"/>
    </location>
</feature>
<proteinExistence type="predicted"/>
<keyword evidence="2" id="KW-1003">Cell membrane</keyword>
<feature type="transmembrane region" description="Helical" evidence="12">
    <location>
        <begin position="58"/>
        <end position="75"/>
    </location>
</feature>
<protein>
    <recommendedName>
        <fullName evidence="14">Cytochrome oxidase assembly protein</fullName>
    </recommendedName>
</protein>
<evidence type="ECO:0008006" key="14">
    <source>
        <dbReference type="Google" id="ProtNLM"/>
    </source>
</evidence>
<evidence type="ECO:0000313" key="13">
    <source>
        <dbReference type="EMBL" id="SUZ79581.1"/>
    </source>
</evidence>
<dbReference type="InterPro" id="IPR003780">
    <property type="entry name" value="COX15/CtaA_fam"/>
</dbReference>
<gene>
    <name evidence="13" type="ORF">METZ01_LOCUS32435</name>
</gene>
<evidence type="ECO:0000256" key="6">
    <source>
        <dbReference type="ARBA" id="ARBA00023002"/>
    </source>
</evidence>
<evidence type="ECO:0000256" key="4">
    <source>
        <dbReference type="ARBA" id="ARBA00022723"/>
    </source>
</evidence>
<evidence type="ECO:0000256" key="3">
    <source>
        <dbReference type="ARBA" id="ARBA00022692"/>
    </source>
</evidence>
<evidence type="ECO:0000256" key="8">
    <source>
        <dbReference type="ARBA" id="ARBA00023133"/>
    </source>
</evidence>
<dbReference type="Pfam" id="PF02628">
    <property type="entry name" value="COX15-CtaA"/>
    <property type="match status" value="2"/>
</dbReference>
<organism evidence="13">
    <name type="scientific">marine metagenome</name>
    <dbReference type="NCBI Taxonomy" id="408172"/>
    <lineage>
        <taxon>unclassified sequences</taxon>
        <taxon>metagenomes</taxon>
        <taxon>ecological metagenomes</taxon>
    </lineage>
</organism>
<dbReference type="GO" id="GO:0016020">
    <property type="term" value="C:membrane"/>
    <property type="evidence" value="ECO:0007669"/>
    <property type="project" value="UniProtKB-SubCell"/>
</dbReference>
<feature type="transmembrane region" description="Helical" evidence="12">
    <location>
        <begin position="244"/>
        <end position="265"/>
    </location>
</feature>
<feature type="transmembrane region" description="Helical" evidence="12">
    <location>
        <begin position="87"/>
        <end position="110"/>
    </location>
</feature>
<evidence type="ECO:0000256" key="12">
    <source>
        <dbReference type="SAM" id="Phobius"/>
    </source>
</evidence>